<dbReference type="PANTHER" id="PTHR30290:SF9">
    <property type="entry name" value="OLIGOPEPTIDE-BINDING PROTEIN APPA"/>
    <property type="match status" value="1"/>
</dbReference>
<organism evidence="5 6">
    <name type="scientific">Halobacteriovorax vibrionivorans</name>
    <dbReference type="NCBI Taxonomy" id="2152716"/>
    <lineage>
        <taxon>Bacteria</taxon>
        <taxon>Pseudomonadati</taxon>
        <taxon>Bdellovibrionota</taxon>
        <taxon>Bacteriovoracia</taxon>
        <taxon>Bacteriovoracales</taxon>
        <taxon>Halobacteriovoraceae</taxon>
        <taxon>Halobacteriovorax</taxon>
    </lineage>
</organism>
<keyword evidence="2" id="KW-0813">Transport</keyword>
<dbReference type="EMBL" id="QDKL01000001">
    <property type="protein sequence ID" value="RZF23209.1"/>
    <property type="molecule type" value="Genomic_DNA"/>
</dbReference>
<dbReference type="PANTHER" id="PTHR30290">
    <property type="entry name" value="PERIPLASMIC BINDING COMPONENT OF ABC TRANSPORTER"/>
    <property type="match status" value="1"/>
</dbReference>
<protein>
    <recommendedName>
        <fullName evidence="4">Solute-binding protein family 5 domain-containing protein</fullName>
    </recommendedName>
</protein>
<keyword evidence="3" id="KW-0732">Signal</keyword>
<dbReference type="Proteomes" id="UP000443582">
    <property type="component" value="Unassembled WGS sequence"/>
</dbReference>
<evidence type="ECO:0000256" key="2">
    <source>
        <dbReference type="ARBA" id="ARBA00022448"/>
    </source>
</evidence>
<evidence type="ECO:0000259" key="4">
    <source>
        <dbReference type="Pfam" id="PF00496"/>
    </source>
</evidence>
<dbReference type="InterPro" id="IPR039424">
    <property type="entry name" value="SBP_5"/>
</dbReference>
<proteinExistence type="inferred from homology"/>
<dbReference type="SUPFAM" id="SSF53850">
    <property type="entry name" value="Periplasmic binding protein-like II"/>
    <property type="match status" value="1"/>
</dbReference>
<dbReference type="Gene3D" id="3.10.105.10">
    <property type="entry name" value="Dipeptide-binding Protein, Domain 3"/>
    <property type="match status" value="1"/>
</dbReference>
<dbReference type="PIRSF" id="PIRSF002741">
    <property type="entry name" value="MppA"/>
    <property type="match status" value="1"/>
</dbReference>
<reference evidence="6" key="1">
    <citation type="journal article" date="2019" name="Int. J. Syst. Evol. Microbiol.">
        <title>Halobacteriovorax valvorus sp. nov., a novel prokaryotic predator isolated from coastal seawater of China.</title>
        <authorList>
            <person name="Chen M.-X."/>
        </authorList>
    </citation>
    <scope>NUCLEOTIDE SEQUENCE [LARGE SCALE GENOMIC DNA]</scope>
    <source>
        <strain evidence="6">BL9</strain>
    </source>
</reference>
<name>A0ABY0IL49_9BACT</name>
<comment type="similarity">
    <text evidence="1">Belongs to the bacterial solute-binding protein 5 family.</text>
</comment>
<keyword evidence="6" id="KW-1185">Reference proteome</keyword>
<dbReference type="Gene3D" id="3.40.190.10">
    <property type="entry name" value="Periplasmic binding protein-like II"/>
    <property type="match status" value="1"/>
</dbReference>
<gene>
    <name evidence="5" type="ORF">DAY19_05415</name>
</gene>
<dbReference type="Gene3D" id="3.90.76.10">
    <property type="entry name" value="Dipeptide-binding Protein, Domain 1"/>
    <property type="match status" value="1"/>
</dbReference>
<dbReference type="PROSITE" id="PS51257">
    <property type="entry name" value="PROKAR_LIPOPROTEIN"/>
    <property type="match status" value="1"/>
</dbReference>
<dbReference type="InterPro" id="IPR030678">
    <property type="entry name" value="Peptide/Ni-bd"/>
</dbReference>
<accession>A0ABY0IL49</accession>
<evidence type="ECO:0000256" key="1">
    <source>
        <dbReference type="ARBA" id="ARBA00005695"/>
    </source>
</evidence>
<evidence type="ECO:0000313" key="5">
    <source>
        <dbReference type="EMBL" id="RZF23209.1"/>
    </source>
</evidence>
<dbReference type="Pfam" id="PF00496">
    <property type="entry name" value="SBP_bac_5"/>
    <property type="match status" value="1"/>
</dbReference>
<comment type="caution">
    <text evidence="5">The sequence shown here is derived from an EMBL/GenBank/DDBJ whole genome shotgun (WGS) entry which is preliminary data.</text>
</comment>
<evidence type="ECO:0000313" key="6">
    <source>
        <dbReference type="Proteomes" id="UP000443582"/>
    </source>
</evidence>
<feature type="domain" description="Solute-binding protein family 5" evidence="4">
    <location>
        <begin position="81"/>
        <end position="498"/>
    </location>
</feature>
<dbReference type="InterPro" id="IPR000914">
    <property type="entry name" value="SBP_5_dom"/>
</dbReference>
<evidence type="ECO:0000256" key="3">
    <source>
        <dbReference type="ARBA" id="ARBA00022729"/>
    </source>
</evidence>
<sequence>MSKTRKAMRKITLFSTLLILVTLTLTSCRVSKTDKNTLRFPLTESISTIDPVNAYDSVSMSVVYQGYEQLYEYHYLRKPLKLVPLLAEDMPQVSEDGLTYTIKIKENIQYHDHPAFKKPRFVKAEDFINQIKRLAFRPYRSNGWWLFDGRVVGLNKFREEVGSDFSKLLSTDVEGLKALDERTLQIKLVEPYPQMLNALAMSFTSPMPAEAMKEETFIDELIGTGPYKLDKWFRGSKLFMSRFKNYHKEFYPGKGDRFAHSKELLEDAGKRLPFIDKIEFHIIKEAQTRWLQFMSGNLDFLRVPKDNYHSLVSPSGELTEEYKDKDITLDIFSSFTYWWFSFNMKDPIVGTNKNLRLAIAHAVNIEKYIKTFTNNIGLKANSIYPPGIPGYDPSRKLPYSYNIEKAKEYLKKAGYPNGEGLPTLVYDTRASSTTQRQRAELLKQDLEAIGIKIEIKLNTFPAFLKKAKEGKLQIWLDGWTLDYPDSENVLQLLTTQNQAPGPNVSNYSNKEFDKKFEKIKVLSDNDQKYHLMAEVEEIVLEDLPWVLLYYSRDYIVYHNRLNNFRYNDLVVNKVKYLRLK</sequence>